<evidence type="ECO:0000313" key="2">
    <source>
        <dbReference type="Proteomes" id="UP000217257"/>
    </source>
</evidence>
<name>A0A250J0B5_9BACT</name>
<dbReference type="RefSeq" id="WP_095985258.1">
    <property type="nucleotide sequence ID" value="NZ_CP022098.1"/>
</dbReference>
<reference evidence="1 2" key="1">
    <citation type="submission" date="2017-06" db="EMBL/GenBank/DDBJ databases">
        <title>Sequencing and comparative analysis of myxobacterial genomes.</title>
        <authorList>
            <person name="Rupp O."/>
            <person name="Goesmann A."/>
            <person name="Sogaard-Andersen L."/>
        </authorList>
    </citation>
    <scope>NUCLEOTIDE SEQUENCE [LARGE SCALE GENOMIC DNA]</scope>
    <source>
        <strain evidence="1 2">DSM 52655</strain>
    </source>
</reference>
<organism evidence="1 2">
    <name type="scientific">Cystobacter fuscus</name>
    <dbReference type="NCBI Taxonomy" id="43"/>
    <lineage>
        <taxon>Bacteria</taxon>
        <taxon>Pseudomonadati</taxon>
        <taxon>Myxococcota</taxon>
        <taxon>Myxococcia</taxon>
        <taxon>Myxococcales</taxon>
        <taxon>Cystobacterineae</taxon>
        <taxon>Archangiaceae</taxon>
        <taxon>Cystobacter</taxon>
    </lineage>
</organism>
<evidence type="ECO:0008006" key="3">
    <source>
        <dbReference type="Google" id="ProtNLM"/>
    </source>
</evidence>
<gene>
    <name evidence="1" type="ORF">CYFUS_002266</name>
</gene>
<sequence length="247" mass="25687">MKRVLLVVVLGLVAGGGCKKSSVPTAPTDMVRTSPDGMLSPGGRGVVDGGEVEVAGLIKAIHEDSGRLVVTFASNQPTRSVLCRVEAGQAAAAGNLAAGQLVAMHGLSRGQSGGNPVLEPCRVVWAGPPPGTKPADGRDVLRAARSLEMCRVPLLVDGLRRGGRKLPDGKPMTEAAFRQQEPARAERLDAAEKKARAELASVGLTALSCDHPLLHVLQRCETASGPDTPGVECDSPYVKEILALLTR</sequence>
<protein>
    <recommendedName>
        <fullName evidence="3">Lipoprotein</fullName>
    </recommendedName>
</protein>
<accession>A0A250J0B5</accession>
<proteinExistence type="predicted"/>
<dbReference type="EMBL" id="CP022098">
    <property type="protein sequence ID" value="ATB36851.1"/>
    <property type="molecule type" value="Genomic_DNA"/>
</dbReference>
<dbReference type="Proteomes" id="UP000217257">
    <property type="component" value="Chromosome"/>
</dbReference>
<dbReference type="KEGG" id="cfus:CYFUS_002266"/>
<dbReference type="PROSITE" id="PS51257">
    <property type="entry name" value="PROKAR_LIPOPROTEIN"/>
    <property type="match status" value="1"/>
</dbReference>
<dbReference type="AlphaFoldDB" id="A0A250J0B5"/>
<evidence type="ECO:0000313" key="1">
    <source>
        <dbReference type="EMBL" id="ATB36851.1"/>
    </source>
</evidence>